<reference evidence="1 2" key="2">
    <citation type="journal article" date="2009" name="PLoS ONE">
        <title>An integrated genetic and cytogenetic map of the cucumber genome.</title>
        <authorList>
            <person name="Ren Y."/>
            <person name="Zhang Z."/>
            <person name="Liu J."/>
            <person name="Staub J.E."/>
            <person name="Han Y."/>
            <person name="Cheng Z."/>
            <person name="Li X."/>
            <person name="Lu J."/>
            <person name="Miao H."/>
            <person name="Kang H."/>
            <person name="Xie B."/>
            <person name="Gu X."/>
            <person name="Wang X."/>
            <person name="Du Y."/>
            <person name="Jin W."/>
            <person name="Huang S."/>
        </authorList>
    </citation>
    <scope>NUCLEOTIDE SEQUENCE [LARGE SCALE GENOMIC DNA]</scope>
    <source>
        <strain evidence="2">cv. 9930</strain>
    </source>
</reference>
<dbReference type="EMBL" id="CM002922">
    <property type="protein sequence ID" value="KGN66176.1"/>
    <property type="molecule type" value="Genomic_DNA"/>
</dbReference>
<evidence type="ECO:0000313" key="2">
    <source>
        <dbReference type="Proteomes" id="UP000029981"/>
    </source>
</evidence>
<evidence type="ECO:0000313" key="1">
    <source>
        <dbReference type="EMBL" id="KGN66176.1"/>
    </source>
</evidence>
<gene>
    <name evidence="1" type="ORF">Csa_1G574925</name>
</gene>
<protein>
    <submittedName>
        <fullName evidence="1">Uncharacterized protein</fullName>
    </submittedName>
</protein>
<dbReference type="Gramene" id="KGN66176">
    <property type="protein sequence ID" value="KGN66176"/>
    <property type="gene ID" value="Csa_1G574925"/>
</dbReference>
<accession>A0A0A0M1R3</accession>
<keyword evidence="2" id="KW-1185">Reference proteome</keyword>
<reference evidence="1 2" key="4">
    <citation type="journal article" date="2011" name="BMC Genomics">
        <title>RNA-Seq improves annotation of protein-coding genes in the cucumber genome.</title>
        <authorList>
            <person name="Li Z."/>
            <person name="Zhang Z."/>
            <person name="Yan P."/>
            <person name="Huang S."/>
            <person name="Fei Z."/>
            <person name="Lin K."/>
        </authorList>
    </citation>
    <scope>NUCLEOTIDE SEQUENCE [LARGE SCALE GENOMIC DNA]</scope>
    <source>
        <strain evidence="2">cv. 9930</strain>
    </source>
</reference>
<reference evidence="1 2" key="1">
    <citation type="journal article" date="2009" name="Nat. Genet.">
        <title>The genome of the cucumber, Cucumis sativus L.</title>
        <authorList>
            <person name="Huang S."/>
            <person name="Li R."/>
            <person name="Zhang Z."/>
            <person name="Li L."/>
            <person name="Gu X."/>
            <person name="Fan W."/>
            <person name="Lucas W.J."/>
            <person name="Wang X."/>
            <person name="Xie B."/>
            <person name="Ni P."/>
            <person name="Ren Y."/>
            <person name="Zhu H."/>
            <person name="Li J."/>
            <person name="Lin K."/>
            <person name="Jin W."/>
            <person name="Fei Z."/>
            <person name="Li G."/>
            <person name="Staub J."/>
            <person name="Kilian A."/>
            <person name="van der Vossen E.A."/>
            <person name="Wu Y."/>
            <person name="Guo J."/>
            <person name="He J."/>
            <person name="Jia Z."/>
            <person name="Ren Y."/>
            <person name="Tian G."/>
            <person name="Lu Y."/>
            <person name="Ruan J."/>
            <person name="Qian W."/>
            <person name="Wang M."/>
            <person name="Huang Q."/>
            <person name="Li B."/>
            <person name="Xuan Z."/>
            <person name="Cao J."/>
            <person name="Asan"/>
            <person name="Wu Z."/>
            <person name="Zhang J."/>
            <person name="Cai Q."/>
            <person name="Bai Y."/>
            <person name="Zhao B."/>
            <person name="Han Y."/>
            <person name="Li Y."/>
            <person name="Li X."/>
            <person name="Wang S."/>
            <person name="Shi Q."/>
            <person name="Liu S."/>
            <person name="Cho W.K."/>
            <person name="Kim J.Y."/>
            <person name="Xu Y."/>
            <person name="Heller-Uszynska K."/>
            <person name="Miao H."/>
            <person name="Cheng Z."/>
            <person name="Zhang S."/>
            <person name="Wu J."/>
            <person name="Yang Y."/>
            <person name="Kang H."/>
            <person name="Li M."/>
            <person name="Liang H."/>
            <person name="Ren X."/>
            <person name="Shi Z."/>
            <person name="Wen M."/>
            <person name="Jian M."/>
            <person name="Yang H."/>
            <person name="Zhang G."/>
            <person name="Yang Z."/>
            <person name="Chen R."/>
            <person name="Liu S."/>
            <person name="Li J."/>
            <person name="Ma L."/>
            <person name="Liu H."/>
            <person name="Zhou Y."/>
            <person name="Zhao J."/>
            <person name="Fang X."/>
            <person name="Li G."/>
            <person name="Fang L."/>
            <person name="Li Y."/>
            <person name="Liu D."/>
            <person name="Zheng H."/>
            <person name="Zhang Y."/>
            <person name="Qin N."/>
            <person name="Li Z."/>
            <person name="Yang G."/>
            <person name="Yang S."/>
            <person name="Bolund L."/>
            <person name="Kristiansen K."/>
            <person name="Zheng H."/>
            <person name="Li S."/>
            <person name="Zhang X."/>
            <person name="Yang H."/>
            <person name="Wang J."/>
            <person name="Sun R."/>
            <person name="Zhang B."/>
            <person name="Jiang S."/>
            <person name="Wang J."/>
            <person name="Du Y."/>
            <person name="Li S."/>
        </authorList>
    </citation>
    <scope>NUCLEOTIDE SEQUENCE [LARGE SCALE GENOMIC DNA]</scope>
    <source>
        <strain evidence="2">cv. 9930</strain>
    </source>
</reference>
<name>A0A0A0M1R3_CUCSA</name>
<reference evidence="1 2" key="3">
    <citation type="journal article" date="2010" name="BMC Genomics">
        <title>Transcriptome sequencing and comparative analysis of cucumber flowers with different sex types.</title>
        <authorList>
            <person name="Guo S."/>
            <person name="Zheng Y."/>
            <person name="Joung J.G."/>
            <person name="Liu S."/>
            <person name="Zhang Z."/>
            <person name="Crasta O.R."/>
            <person name="Sobral B.W."/>
            <person name="Xu Y."/>
            <person name="Huang S."/>
            <person name="Fei Z."/>
        </authorList>
    </citation>
    <scope>NUCLEOTIDE SEQUENCE [LARGE SCALE GENOMIC DNA]</scope>
    <source>
        <strain evidence="2">cv. 9930</strain>
    </source>
</reference>
<dbReference type="AlphaFoldDB" id="A0A0A0M1R3"/>
<organism evidence="1 2">
    <name type="scientific">Cucumis sativus</name>
    <name type="common">Cucumber</name>
    <dbReference type="NCBI Taxonomy" id="3659"/>
    <lineage>
        <taxon>Eukaryota</taxon>
        <taxon>Viridiplantae</taxon>
        <taxon>Streptophyta</taxon>
        <taxon>Embryophyta</taxon>
        <taxon>Tracheophyta</taxon>
        <taxon>Spermatophyta</taxon>
        <taxon>Magnoliopsida</taxon>
        <taxon>eudicotyledons</taxon>
        <taxon>Gunneridae</taxon>
        <taxon>Pentapetalae</taxon>
        <taxon>rosids</taxon>
        <taxon>fabids</taxon>
        <taxon>Cucurbitales</taxon>
        <taxon>Cucurbitaceae</taxon>
        <taxon>Benincaseae</taxon>
        <taxon>Cucumis</taxon>
    </lineage>
</organism>
<sequence length="116" mass="12428">MSFSVSIVTSTGIFPGILTSCEQDLSTKGLKPVPSLPKTRIVGAPGSTSFKSMDFEETDAPRTLQPFSAEDVKNCIMFLQYLSSINSSEPALALLTTPLNGAEFFAHKTTPDAPKK</sequence>
<dbReference type="Proteomes" id="UP000029981">
    <property type="component" value="Chromosome 1"/>
</dbReference>
<proteinExistence type="predicted"/>